<dbReference type="Proteomes" id="UP001433088">
    <property type="component" value="Unassembled WGS sequence"/>
</dbReference>
<evidence type="ECO:0000256" key="1">
    <source>
        <dbReference type="SAM" id="MobiDB-lite"/>
    </source>
</evidence>
<proteinExistence type="predicted"/>
<dbReference type="SUPFAM" id="SSF54001">
    <property type="entry name" value="Cysteine proteinases"/>
    <property type="match status" value="1"/>
</dbReference>
<dbReference type="Gene3D" id="3.90.1720.10">
    <property type="entry name" value="endopeptidase domain like (from Nostoc punctiforme)"/>
    <property type="match status" value="1"/>
</dbReference>
<evidence type="ECO:0008006" key="4">
    <source>
        <dbReference type="Google" id="ProtNLM"/>
    </source>
</evidence>
<dbReference type="EMBL" id="JBBMEU010000027">
    <property type="protein sequence ID" value="MEQ2422240.1"/>
    <property type="molecule type" value="Genomic_DNA"/>
</dbReference>
<feature type="region of interest" description="Disordered" evidence="1">
    <location>
        <begin position="206"/>
        <end position="239"/>
    </location>
</feature>
<dbReference type="NCBIfam" id="NF047561">
    <property type="entry name" value="orf58_phage_fam"/>
    <property type="match status" value="1"/>
</dbReference>
<evidence type="ECO:0000313" key="3">
    <source>
        <dbReference type="Proteomes" id="UP001433088"/>
    </source>
</evidence>
<dbReference type="InterPro" id="IPR038765">
    <property type="entry name" value="Papain-like_cys_pep_sf"/>
</dbReference>
<keyword evidence="3" id="KW-1185">Reference proteome</keyword>
<organism evidence="2 3">
    <name type="scientific">Megasphaera intestinihominis</name>
    <dbReference type="NCBI Taxonomy" id="3133159"/>
    <lineage>
        <taxon>Bacteria</taxon>
        <taxon>Bacillati</taxon>
        <taxon>Bacillota</taxon>
        <taxon>Negativicutes</taxon>
        <taxon>Veillonellales</taxon>
        <taxon>Veillonellaceae</taxon>
        <taxon>Megasphaera</taxon>
    </lineage>
</organism>
<feature type="compositionally biased region" description="Polar residues" evidence="1">
    <location>
        <begin position="210"/>
        <end position="219"/>
    </location>
</feature>
<reference evidence="2 3" key="1">
    <citation type="submission" date="2024-03" db="EMBL/GenBank/DDBJ databases">
        <title>Human intestinal bacterial collection.</title>
        <authorList>
            <person name="Pauvert C."/>
            <person name="Hitch T.C.A."/>
            <person name="Clavel T."/>
        </authorList>
    </citation>
    <scope>NUCLEOTIDE SEQUENCE [LARGE SCALE GENOMIC DNA]</scope>
    <source>
        <strain evidence="2 3">CLA-AA-H81</strain>
    </source>
</reference>
<gene>
    <name evidence="2" type="ORF">WMO23_05780</name>
</gene>
<name>A0ABV1CVR7_9FIRM</name>
<protein>
    <recommendedName>
        <fullName evidence="4">NlpC/P60 domain-containing protein</fullName>
    </recommendedName>
</protein>
<comment type="caution">
    <text evidence="2">The sequence shown here is derived from an EMBL/GenBank/DDBJ whole genome shotgun (WGS) entry which is preliminary data.</text>
</comment>
<sequence>MLWNRQYRVKFPGIGLEFANTLRISFDITKDLSKNTNKGKLTLWNLSDETRHKINVPDTKVELYAGYKDNGGAVRLFVGSVISAQTKDDGKDVTTELSLSDGQAAIRDTAFSLSFAPGTPGNTIIQYIADEMGLPLVWGDGVQFGTFKDGFSFVGMAADALDAICYGSGVKWSIQNEILQLIKEGGTVSNKGLVFAPDSGLIGSPEWYTKANSQPNTATPKRKRKQAENTDPSTASSGWKVKTLLSPTLNPGDLVKVESRYVEGWFKVQSAHHTGDTYGDEWNSELDLVDRNATLRSPESDAASNTAVYGNGGTSGEVSTNVDAGCEAVAESQGTYIPDGCVYRVTEAGSYYSPFLKQEYDAHQWGVDGLCADAGDNYIPYDYSQLEKGDVIVFYNDDHSEGHVGIYDGNGGMWHNSFNKQCWYHAGDTDMGDQYPQYIIKASQC</sequence>
<accession>A0ABV1CVR7</accession>
<evidence type="ECO:0000313" key="2">
    <source>
        <dbReference type="EMBL" id="MEQ2422240.1"/>
    </source>
</evidence>
<dbReference type="RefSeq" id="WP_349173462.1">
    <property type="nucleotide sequence ID" value="NZ_JBBMEU010000027.1"/>
</dbReference>